<sequence length="36" mass="4161">TGRVAAGYIAYFSDHLDEAKFQPFRRLFQLMEVAVL</sequence>
<comment type="caution">
    <text evidence="1">The sequence shown here is derived from an EMBL/GenBank/DDBJ whole genome shotgun (WGS) entry which is preliminary data.</text>
</comment>
<reference evidence="1" key="1">
    <citation type="journal article" date="2014" name="Front. Microbiol.">
        <title>High frequency of phylogenetically diverse reductive dehalogenase-homologous genes in deep subseafloor sedimentary metagenomes.</title>
        <authorList>
            <person name="Kawai M."/>
            <person name="Futagami T."/>
            <person name="Toyoda A."/>
            <person name="Takaki Y."/>
            <person name="Nishi S."/>
            <person name="Hori S."/>
            <person name="Arai W."/>
            <person name="Tsubouchi T."/>
            <person name="Morono Y."/>
            <person name="Uchiyama I."/>
            <person name="Ito T."/>
            <person name="Fujiyama A."/>
            <person name="Inagaki F."/>
            <person name="Takami H."/>
        </authorList>
    </citation>
    <scope>NUCLEOTIDE SEQUENCE</scope>
    <source>
        <strain evidence="1">Expedition CK06-06</strain>
    </source>
</reference>
<feature type="non-terminal residue" evidence="1">
    <location>
        <position position="1"/>
    </location>
</feature>
<name>X1EXI5_9ZZZZ</name>
<gene>
    <name evidence="1" type="ORF">S01H4_67324</name>
</gene>
<accession>X1EXI5</accession>
<dbReference type="EMBL" id="BART01042278">
    <property type="protein sequence ID" value="GAH21889.1"/>
    <property type="molecule type" value="Genomic_DNA"/>
</dbReference>
<organism evidence="1">
    <name type="scientific">marine sediment metagenome</name>
    <dbReference type="NCBI Taxonomy" id="412755"/>
    <lineage>
        <taxon>unclassified sequences</taxon>
        <taxon>metagenomes</taxon>
        <taxon>ecological metagenomes</taxon>
    </lineage>
</organism>
<dbReference type="AlphaFoldDB" id="X1EXI5"/>
<protein>
    <submittedName>
        <fullName evidence="1">Uncharacterized protein</fullName>
    </submittedName>
</protein>
<proteinExistence type="predicted"/>
<feature type="non-terminal residue" evidence="1">
    <location>
        <position position="36"/>
    </location>
</feature>
<evidence type="ECO:0000313" key="1">
    <source>
        <dbReference type="EMBL" id="GAH21889.1"/>
    </source>
</evidence>